<sequence>MLLDPSDPVLAHAHERLAAEPVIWLATTRPHAVPVWFGWSDPTVTIFSRPDTAKIGHLRRDPAVALHLDTAGGGGDVVLLEGRVEFDDRPAGEEAFASKYAGMLGGQSFADWRSVFSTALTVVVAKVVTWRLGEGGLEHRSVP</sequence>
<dbReference type="InterPro" id="IPR052019">
    <property type="entry name" value="F420H2_bilvrd_red/Heme_oxyg"/>
</dbReference>
<dbReference type="PANTHER" id="PTHR35176:SF6">
    <property type="entry name" value="HEME OXYGENASE HI_0854-RELATED"/>
    <property type="match status" value="1"/>
</dbReference>
<evidence type="ECO:0000256" key="1">
    <source>
        <dbReference type="ARBA" id="ARBA00023002"/>
    </source>
</evidence>
<accession>A0ABT7MFP2</accession>
<dbReference type="RefSeq" id="WP_286056083.1">
    <property type="nucleotide sequence ID" value="NZ_JASVWF010000007.1"/>
</dbReference>
<dbReference type="EMBL" id="JASVWF010000007">
    <property type="protein sequence ID" value="MDL5159489.1"/>
    <property type="molecule type" value="Genomic_DNA"/>
</dbReference>
<dbReference type="Proteomes" id="UP001231924">
    <property type="component" value="Unassembled WGS sequence"/>
</dbReference>
<name>A0ABT7MFP2_9PSEU</name>
<dbReference type="Gene3D" id="2.30.110.10">
    <property type="entry name" value="Electron Transport, Fmn-binding Protein, Chain A"/>
    <property type="match status" value="1"/>
</dbReference>
<dbReference type="InterPro" id="IPR012349">
    <property type="entry name" value="Split_barrel_FMN-bd"/>
</dbReference>
<organism evidence="3 4">
    <name type="scientific">Actinomycetospora termitidis</name>
    <dbReference type="NCBI Taxonomy" id="3053470"/>
    <lineage>
        <taxon>Bacteria</taxon>
        <taxon>Bacillati</taxon>
        <taxon>Actinomycetota</taxon>
        <taxon>Actinomycetes</taxon>
        <taxon>Pseudonocardiales</taxon>
        <taxon>Pseudonocardiaceae</taxon>
        <taxon>Actinomycetospora</taxon>
    </lineage>
</organism>
<dbReference type="SUPFAM" id="SSF50475">
    <property type="entry name" value="FMN-binding split barrel"/>
    <property type="match status" value="1"/>
</dbReference>
<evidence type="ECO:0000313" key="3">
    <source>
        <dbReference type="EMBL" id="MDL5159489.1"/>
    </source>
</evidence>
<keyword evidence="1" id="KW-0560">Oxidoreductase</keyword>
<reference evidence="3 4" key="1">
    <citation type="submission" date="2023-06" db="EMBL/GenBank/DDBJ databases">
        <title>Actinomycetospora Odt1-22.</title>
        <authorList>
            <person name="Supong K."/>
        </authorList>
    </citation>
    <scope>NUCLEOTIDE SEQUENCE [LARGE SCALE GENOMIC DNA]</scope>
    <source>
        <strain evidence="3 4">Odt1-22</strain>
    </source>
</reference>
<evidence type="ECO:0000313" key="4">
    <source>
        <dbReference type="Proteomes" id="UP001231924"/>
    </source>
</evidence>
<comment type="caution">
    <text evidence="3">The sequence shown here is derived from an EMBL/GenBank/DDBJ whole genome shotgun (WGS) entry which is preliminary data.</text>
</comment>
<dbReference type="InterPro" id="IPR011576">
    <property type="entry name" value="Pyridox_Oxase_N"/>
</dbReference>
<feature type="domain" description="Pyridoxamine 5'-phosphate oxidase N-terminal" evidence="2">
    <location>
        <begin position="13"/>
        <end position="117"/>
    </location>
</feature>
<dbReference type="Pfam" id="PF01243">
    <property type="entry name" value="PNPOx_N"/>
    <property type="match status" value="1"/>
</dbReference>
<protein>
    <submittedName>
        <fullName evidence="3">Pyridoxamine 5'-phosphate oxidase family protein</fullName>
    </submittedName>
</protein>
<proteinExistence type="predicted"/>
<evidence type="ECO:0000259" key="2">
    <source>
        <dbReference type="Pfam" id="PF01243"/>
    </source>
</evidence>
<keyword evidence="4" id="KW-1185">Reference proteome</keyword>
<dbReference type="PANTHER" id="PTHR35176">
    <property type="entry name" value="HEME OXYGENASE HI_0854-RELATED"/>
    <property type="match status" value="1"/>
</dbReference>
<gene>
    <name evidence="3" type="ORF">QRT03_26210</name>
</gene>